<feature type="transmembrane region" description="Helical" evidence="1">
    <location>
        <begin position="167"/>
        <end position="185"/>
    </location>
</feature>
<keyword evidence="1" id="KW-1133">Transmembrane helix</keyword>
<gene>
    <name evidence="2" type="ORF">QUW08_13340</name>
</gene>
<evidence type="ECO:0000256" key="1">
    <source>
        <dbReference type="SAM" id="Phobius"/>
    </source>
</evidence>
<evidence type="ECO:0008006" key="4">
    <source>
        <dbReference type="Google" id="ProtNLM"/>
    </source>
</evidence>
<feature type="transmembrane region" description="Helical" evidence="1">
    <location>
        <begin position="48"/>
        <end position="68"/>
    </location>
</feature>
<feature type="transmembrane region" description="Helical" evidence="1">
    <location>
        <begin position="21"/>
        <end position="42"/>
    </location>
</feature>
<dbReference type="Proteomes" id="UP001529380">
    <property type="component" value="Unassembled WGS sequence"/>
</dbReference>
<protein>
    <recommendedName>
        <fullName evidence="4">ABC-2 family transporter</fullName>
    </recommendedName>
</protein>
<keyword evidence="1" id="KW-0472">Membrane</keyword>
<evidence type="ECO:0000313" key="3">
    <source>
        <dbReference type="Proteomes" id="UP001529380"/>
    </source>
</evidence>
<name>A0ABT7UTQ4_9FIRM</name>
<keyword evidence="1" id="KW-0812">Transmembrane</keyword>
<keyword evidence="3" id="KW-1185">Reference proteome</keyword>
<feature type="transmembrane region" description="Helical" evidence="1">
    <location>
        <begin position="197"/>
        <end position="215"/>
    </location>
</feature>
<organism evidence="2 3">
    <name type="scientific">Allofournierella massiliensis</name>
    <dbReference type="NCBI Taxonomy" id="1650663"/>
    <lineage>
        <taxon>Bacteria</taxon>
        <taxon>Bacillati</taxon>
        <taxon>Bacillota</taxon>
        <taxon>Clostridia</taxon>
        <taxon>Eubacteriales</taxon>
        <taxon>Oscillospiraceae</taxon>
        <taxon>Allofournierella</taxon>
    </lineage>
</organism>
<feature type="transmembrane region" description="Helical" evidence="1">
    <location>
        <begin position="141"/>
        <end position="160"/>
    </location>
</feature>
<reference evidence="2 3" key="1">
    <citation type="submission" date="2023-06" db="EMBL/GenBank/DDBJ databases">
        <title>Identification and characterization of horizontal gene transfer across gut microbiota members of farm animals based on homology search.</title>
        <authorList>
            <person name="Schwarzerova J."/>
            <person name="Nykrynova M."/>
            <person name="Jureckova K."/>
            <person name="Cejkova D."/>
            <person name="Rychlik I."/>
        </authorList>
    </citation>
    <scope>NUCLEOTIDE SEQUENCE [LARGE SCALE GENOMIC DNA]</scope>
    <source>
        <strain evidence="2 3">ET340</strain>
    </source>
</reference>
<dbReference type="EMBL" id="JAUDCL010000032">
    <property type="protein sequence ID" value="MDM8202269.1"/>
    <property type="molecule type" value="Genomic_DNA"/>
</dbReference>
<dbReference type="RefSeq" id="WP_289600600.1">
    <property type="nucleotide sequence ID" value="NZ_JAUDCL010000032.1"/>
</dbReference>
<comment type="caution">
    <text evidence="2">The sequence shown here is derived from an EMBL/GenBank/DDBJ whole genome shotgun (WGS) entry which is preliminary data.</text>
</comment>
<sequence length="226" mass="25218">MKNGRWKNQWLLYGSGLDWQLGAVLVFWLLIEAVTAVALAITKETTTVILSAMICLILLAFVSAFTGFQRLNRAFTLGVALGGTRRQQGLRCVVWHLGGALASAVLLFVLDGVSHLIYRLVYAPRGIVLDMDGLALLPMPVWLLILLAPVLLSICVAATVNTLGSRGFWIVWVLWMLICFSPKYLIELYEKSPTALWALMAVLTVVLLGWTVWAVRRLLHWTVREL</sequence>
<feature type="transmembrane region" description="Helical" evidence="1">
    <location>
        <begin position="89"/>
        <end position="110"/>
    </location>
</feature>
<accession>A0ABT7UTQ4</accession>
<evidence type="ECO:0000313" key="2">
    <source>
        <dbReference type="EMBL" id="MDM8202269.1"/>
    </source>
</evidence>
<proteinExistence type="predicted"/>